<keyword evidence="1" id="KW-0812">Transmembrane</keyword>
<dbReference type="EMBL" id="LHUR01000005">
    <property type="protein sequence ID" value="KOA21432.1"/>
    <property type="molecule type" value="Genomic_DNA"/>
</dbReference>
<protein>
    <submittedName>
        <fullName evidence="2">Putative fluoride ion transporter CrcB</fullName>
    </submittedName>
</protein>
<evidence type="ECO:0000313" key="2">
    <source>
        <dbReference type="EMBL" id="KOA21432.1"/>
    </source>
</evidence>
<keyword evidence="3" id="KW-1185">Reference proteome</keyword>
<dbReference type="AlphaFoldDB" id="A0A0L6ZEQ2"/>
<keyword evidence="1" id="KW-0472">Membrane</keyword>
<dbReference type="PATRIC" id="fig|1121318.3.peg.102"/>
<comment type="caution">
    <text evidence="2">The sequence shown here is derived from an EMBL/GenBank/DDBJ whole genome shotgun (WGS) entry which is preliminary data.</text>
</comment>
<dbReference type="Proteomes" id="UP000037043">
    <property type="component" value="Unassembled WGS sequence"/>
</dbReference>
<feature type="transmembrane region" description="Helical" evidence="1">
    <location>
        <begin position="18"/>
        <end position="36"/>
    </location>
</feature>
<evidence type="ECO:0000256" key="1">
    <source>
        <dbReference type="SAM" id="Phobius"/>
    </source>
</evidence>
<organism evidence="2 3">
    <name type="scientific">Clostridium homopropionicum DSM 5847</name>
    <dbReference type="NCBI Taxonomy" id="1121318"/>
    <lineage>
        <taxon>Bacteria</taxon>
        <taxon>Bacillati</taxon>
        <taxon>Bacillota</taxon>
        <taxon>Clostridia</taxon>
        <taxon>Eubacteriales</taxon>
        <taxon>Clostridiaceae</taxon>
        <taxon>Clostridium</taxon>
    </lineage>
</organism>
<name>A0A0L6ZEQ2_9CLOT</name>
<keyword evidence="1" id="KW-1133">Transmembrane helix</keyword>
<accession>A0A0L6ZEQ2</accession>
<sequence length="95" mass="10638">MEFTLTAIKLMTPTSNMIVLFVGVLLLYSSIILGGAMIMRKYIFIGAGGIFATMLRNYIKNIHIYHYKEIIPLNTLFINIIGSLSIDYNLSSMGV</sequence>
<gene>
    <name evidence="2" type="primary">crcB_1</name>
    <name evidence="2" type="ORF">CLHOM_01030</name>
</gene>
<evidence type="ECO:0000313" key="3">
    <source>
        <dbReference type="Proteomes" id="UP000037043"/>
    </source>
</evidence>
<feature type="transmembrane region" description="Helical" evidence="1">
    <location>
        <begin position="42"/>
        <end position="59"/>
    </location>
</feature>
<reference evidence="3" key="1">
    <citation type="submission" date="2015-08" db="EMBL/GenBank/DDBJ databases">
        <title>Genome sequence of the strict anaerobe Clostridium homopropionicum LuHBu1 (DSM 5847T).</title>
        <authorList>
            <person name="Poehlein A."/>
            <person name="Beck M."/>
            <person name="Schiel-Bengelsdorf B."/>
            <person name="Bengelsdorf F.R."/>
            <person name="Daniel R."/>
            <person name="Duerre P."/>
        </authorList>
    </citation>
    <scope>NUCLEOTIDE SEQUENCE [LARGE SCALE GENOMIC DNA]</scope>
    <source>
        <strain evidence="3">DSM 5847</strain>
    </source>
</reference>
<proteinExistence type="predicted"/>